<feature type="compositionally biased region" description="Low complexity" evidence="1">
    <location>
        <begin position="509"/>
        <end position="536"/>
    </location>
</feature>
<dbReference type="AlphaFoldDB" id="A0A813GAK1"/>
<keyword evidence="4" id="KW-1185">Reference proteome</keyword>
<evidence type="ECO:0000313" key="4">
    <source>
        <dbReference type="Proteomes" id="UP000654075"/>
    </source>
</evidence>
<feature type="compositionally biased region" description="Acidic residues" evidence="1">
    <location>
        <begin position="333"/>
        <end position="342"/>
    </location>
</feature>
<dbReference type="PANTHER" id="PTHR16148">
    <property type="entry name" value="NF-KAPPA-B-REPRESSING FACTOR-RELATED"/>
    <property type="match status" value="1"/>
</dbReference>
<comment type="caution">
    <text evidence="3">The sequence shown here is derived from an EMBL/GenBank/DDBJ whole genome shotgun (WGS) entry which is preliminary data.</text>
</comment>
<feature type="region of interest" description="Disordered" evidence="1">
    <location>
        <begin position="296"/>
        <end position="348"/>
    </location>
</feature>
<dbReference type="Pfam" id="PF03407">
    <property type="entry name" value="Nucleotid_trans"/>
    <property type="match status" value="1"/>
</dbReference>
<feature type="region of interest" description="Disordered" evidence="1">
    <location>
        <begin position="365"/>
        <end position="402"/>
    </location>
</feature>
<feature type="domain" description="Nucleotide-diphospho-sugar transferase" evidence="2">
    <location>
        <begin position="437"/>
        <end position="595"/>
    </location>
</feature>
<feature type="region of interest" description="Disordered" evidence="1">
    <location>
        <begin position="507"/>
        <end position="536"/>
    </location>
</feature>
<evidence type="ECO:0000259" key="2">
    <source>
        <dbReference type="Pfam" id="PF03407"/>
    </source>
</evidence>
<dbReference type="EMBL" id="CAJNNV010028146">
    <property type="protein sequence ID" value="CAE8623289.1"/>
    <property type="molecule type" value="Genomic_DNA"/>
</dbReference>
<accession>A0A813GAK1</accession>
<evidence type="ECO:0000256" key="1">
    <source>
        <dbReference type="SAM" id="MobiDB-lite"/>
    </source>
</evidence>
<proteinExistence type="predicted"/>
<dbReference type="InterPro" id="IPR005069">
    <property type="entry name" value="Nucl-diP-sugar_transferase"/>
</dbReference>
<dbReference type="OrthoDB" id="416321at2759"/>
<gene>
    <name evidence="3" type="ORF">PGLA1383_LOCUS40582</name>
</gene>
<dbReference type="PANTHER" id="PTHR16148:SF14">
    <property type="entry name" value="MYND-TYPE DOMAIN-CONTAINING PROTEIN"/>
    <property type="match status" value="1"/>
</dbReference>
<evidence type="ECO:0000313" key="3">
    <source>
        <dbReference type="EMBL" id="CAE8623289.1"/>
    </source>
</evidence>
<organism evidence="3 4">
    <name type="scientific">Polarella glacialis</name>
    <name type="common">Dinoflagellate</name>
    <dbReference type="NCBI Taxonomy" id="89957"/>
    <lineage>
        <taxon>Eukaryota</taxon>
        <taxon>Sar</taxon>
        <taxon>Alveolata</taxon>
        <taxon>Dinophyceae</taxon>
        <taxon>Suessiales</taxon>
        <taxon>Suessiaceae</taxon>
        <taxon>Polarella</taxon>
    </lineage>
</organism>
<name>A0A813GAK1_POLGL</name>
<sequence length="627" mass="68610">MAAAGTNFSATGMLELCPLGAAALATADLVSALIQATDQLEAGFPERCQAMLAGPYQGAACVLHDAVAKAMLAGPWLPALVVAATRWPLLEMLAAVELHVLRPLVTGLVAAGADVGWLQEAKVQLEDDCLAIMPKDYLDEVTVPLRRVAHFIWIAADKEAAVHPFSCFGSVSEELIRLSIFAAQSSFRSWLASLHGGRCVSVAIQQQLLTALVALENRVPNVFSGDPEHFERVMSEGFAMVFNKDLAHNLLSMDLSGTPVFGLWLHFRSVATHRLELPFSSTEELADAFGLDLLPPGATSSSRNHNHNSNDDNNKNKNKNNNDNNNSLSPTEAEPEPQEEQEQQQQERFGGARYAFEHLARLKKLRQEEEEASRSIAGMNNNDNNTNDNNNNNNDNKNTNNNTGAVAIVTMCWGKAHARRLGLWLQAAESARGALGVLVVCFDDAALGSCRKSNLHAELCADARDWPRNFFSKLAAVALCLRRGVDVLWLDTDAVILQDPIPHLRSISQEQQQQQEQKQEQEQQQQQQQQPEELGEGQAQPNFLLSVEADSWNCINSGVFLLRASPESSRYVGMWVSLLLGRPAGTDQSVLELLLGLLPDMNFASFAQHEGLLDPGARCPRQLHTPG</sequence>
<reference evidence="3" key="1">
    <citation type="submission" date="2021-02" db="EMBL/GenBank/DDBJ databases">
        <authorList>
            <person name="Dougan E. K."/>
            <person name="Rhodes N."/>
            <person name="Thang M."/>
            <person name="Chan C."/>
        </authorList>
    </citation>
    <scope>NUCLEOTIDE SEQUENCE</scope>
</reference>
<protein>
    <recommendedName>
        <fullName evidence="2">Nucleotide-diphospho-sugar transferase domain-containing protein</fullName>
    </recommendedName>
</protein>
<dbReference type="Proteomes" id="UP000654075">
    <property type="component" value="Unassembled WGS sequence"/>
</dbReference>
<feature type="compositionally biased region" description="Low complexity" evidence="1">
    <location>
        <begin position="380"/>
        <end position="402"/>
    </location>
</feature>